<dbReference type="Proteomes" id="UP001283361">
    <property type="component" value="Unassembled WGS sequence"/>
</dbReference>
<sequence length="81" mass="9268">MVGRPLWDHRPSGKPELRKDRSRHQSQVFVLVVHINTSPGLVGWRIVLAVECNKCPMLGYSRHNSLRFLKPIPASEDLLKV</sequence>
<protein>
    <submittedName>
        <fullName evidence="2">Uncharacterized protein</fullName>
    </submittedName>
</protein>
<evidence type="ECO:0000256" key="1">
    <source>
        <dbReference type="SAM" id="MobiDB-lite"/>
    </source>
</evidence>
<dbReference type="AlphaFoldDB" id="A0AAE1DBT4"/>
<accession>A0AAE1DBT4</accession>
<proteinExistence type="predicted"/>
<keyword evidence="3" id="KW-1185">Reference proteome</keyword>
<feature type="compositionally biased region" description="Basic and acidic residues" evidence="1">
    <location>
        <begin position="1"/>
        <end position="19"/>
    </location>
</feature>
<dbReference type="EMBL" id="JAWDGP010004525">
    <property type="protein sequence ID" value="KAK3763678.1"/>
    <property type="molecule type" value="Genomic_DNA"/>
</dbReference>
<name>A0AAE1DBT4_9GAST</name>
<evidence type="ECO:0000313" key="2">
    <source>
        <dbReference type="EMBL" id="KAK3763678.1"/>
    </source>
</evidence>
<feature type="region of interest" description="Disordered" evidence="1">
    <location>
        <begin position="1"/>
        <end position="23"/>
    </location>
</feature>
<reference evidence="2" key="1">
    <citation type="journal article" date="2023" name="G3 (Bethesda)">
        <title>A reference genome for the long-term kleptoplast-retaining sea slug Elysia crispata morphotype clarki.</title>
        <authorList>
            <person name="Eastman K.E."/>
            <person name="Pendleton A.L."/>
            <person name="Shaikh M.A."/>
            <person name="Suttiyut T."/>
            <person name="Ogas R."/>
            <person name="Tomko P."/>
            <person name="Gavelis G."/>
            <person name="Widhalm J.R."/>
            <person name="Wisecaver J.H."/>
        </authorList>
    </citation>
    <scope>NUCLEOTIDE SEQUENCE</scope>
    <source>
        <strain evidence="2">ECLA1</strain>
    </source>
</reference>
<gene>
    <name evidence="2" type="ORF">RRG08_051199</name>
</gene>
<evidence type="ECO:0000313" key="3">
    <source>
        <dbReference type="Proteomes" id="UP001283361"/>
    </source>
</evidence>
<organism evidence="2 3">
    <name type="scientific">Elysia crispata</name>
    <name type="common">lettuce slug</name>
    <dbReference type="NCBI Taxonomy" id="231223"/>
    <lineage>
        <taxon>Eukaryota</taxon>
        <taxon>Metazoa</taxon>
        <taxon>Spiralia</taxon>
        <taxon>Lophotrochozoa</taxon>
        <taxon>Mollusca</taxon>
        <taxon>Gastropoda</taxon>
        <taxon>Heterobranchia</taxon>
        <taxon>Euthyneura</taxon>
        <taxon>Panpulmonata</taxon>
        <taxon>Sacoglossa</taxon>
        <taxon>Placobranchoidea</taxon>
        <taxon>Plakobranchidae</taxon>
        <taxon>Elysia</taxon>
    </lineage>
</organism>
<comment type="caution">
    <text evidence="2">The sequence shown here is derived from an EMBL/GenBank/DDBJ whole genome shotgun (WGS) entry which is preliminary data.</text>
</comment>